<evidence type="ECO:0000313" key="2">
    <source>
        <dbReference type="Proteomes" id="UP000095209"/>
    </source>
</evidence>
<dbReference type="OrthoDB" id="112290at2"/>
<dbReference type="Pfam" id="PF08892">
    <property type="entry name" value="YqcI_YcgG"/>
    <property type="match status" value="1"/>
</dbReference>
<proteinExistence type="predicted"/>
<dbReference type="EMBL" id="MJEH01000002">
    <property type="protein sequence ID" value="OEH94452.1"/>
    <property type="molecule type" value="Genomic_DNA"/>
</dbReference>
<evidence type="ECO:0000313" key="1">
    <source>
        <dbReference type="EMBL" id="OEH94452.1"/>
    </source>
</evidence>
<comment type="caution">
    <text evidence="1">The sequence shown here is derived from an EMBL/GenBank/DDBJ whole genome shotgun (WGS) entry which is preliminary data.</text>
</comment>
<reference evidence="1 2" key="1">
    <citation type="submission" date="2016-08" db="EMBL/GenBank/DDBJ databases">
        <title>Genome of Bacillus solimangrovi GH2-4.</title>
        <authorList>
            <person name="Lim S."/>
            <person name="Kim B.-C."/>
        </authorList>
    </citation>
    <scope>NUCLEOTIDE SEQUENCE [LARGE SCALE GENOMIC DNA]</scope>
    <source>
        <strain evidence="1 2">GH2-4</strain>
    </source>
</reference>
<evidence type="ECO:0008006" key="3">
    <source>
        <dbReference type="Google" id="ProtNLM"/>
    </source>
</evidence>
<sequence>MLLTKSLVEDNLHDFKPWQQQAYKHLCTMFCNEENPYPCVPGKQSFSDDTLRFSFIDDPREDESITQLAKLLQYYGEISRDTGKYASFAALFDTRAVMKEGANIETFRALLWSILSRLHRLDEQPWPTNIPKDPHDQAWEFCYEGEPYFAFCATPAHSKRKSRYFPYLLIAFQPRWVFDEINGSTSLGRKLKMAIRKRLVNYDKMKPHPDLMWYGEKENYEWKQYFLSDDDSSAAQCPFMAMKNKIKSLRS</sequence>
<name>A0A1E5LK32_9BACI</name>
<dbReference type="AlphaFoldDB" id="A0A1E5LK32"/>
<dbReference type="InterPro" id="IPR014988">
    <property type="entry name" value="Uncharacterised_YqcI/YcgG"/>
</dbReference>
<dbReference type="RefSeq" id="WP_069715599.1">
    <property type="nucleotide sequence ID" value="NZ_MJEH01000002.1"/>
</dbReference>
<protein>
    <recommendedName>
        <fullName evidence="3">YqcI/YcgG family protein</fullName>
    </recommendedName>
</protein>
<gene>
    <name evidence="1" type="ORF">BFG57_08305</name>
</gene>
<dbReference type="Proteomes" id="UP000095209">
    <property type="component" value="Unassembled WGS sequence"/>
</dbReference>
<dbReference type="STRING" id="1305675.BFG57_08305"/>
<keyword evidence="2" id="KW-1185">Reference proteome</keyword>
<accession>A0A1E5LK32</accession>
<organism evidence="1 2">
    <name type="scientific">Bacillus solimangrovi</name>
    <dbReference type="NCBI Taxonomy" id="1305675"/>
    <lineage>
        <taxon>Bacteria</taxon>
        <taxon>Bacillati</taxon>
        <taxon>Bacillota</taxon>
        <taxon>Bacilli</taxon>
        <taxon>Bacillales</taxon>
        <taxon>Bacillaceae</taxon>
        <taxon>Bacillus</taxon>
    </lineage>
</organism>
<dbReference type="PANTHER" id="PTHR40045">
    <property type="entry name" value="YCGG FAMILY PROTEIN"/>
    <property type="match status" value="1"/>
</dbReference>
<dbReference type="PANTHER" id="PTHR40045:SF1">
    <property type="entry name" value="YQCI_YCGG FAMILY PROTEIN"/>
    <property type="match status" value="1"/>
</dbReference>